<name>A0A0N7L4E1_PLAHL</name>
<reference evidence="3" key="1">
    <citation type="submission" date="2014-09" db="EMBL/GenBank/DDBJ databases">
        <authorList>
            <person name="Sharma Rahul"/>
            <person name="Thines Marco"/>
        </authorList>
    </citation>
    <scope>NUCLEOTIDE SEQUENCE [LARGE SCALE GENOMIC DNA]</scope>
</reference>
<keyword evidence="3" id="KW-1185">Reference proteome</keyword>
<evidence type="ECO:0008006" key="4">
    <source>
        <dbReference type="Google" id="ProtNLM"/>
    </source>
</evidence>
<dbReference type="EMBL" id="CCYD01000322">
    <property type="protein sequence ID" value="CEG38419.1"/>
    <property type="molecule type" value="Genomic_DNA"/>
</dbReference>
<dbReference type="RefSeq" id="XP_024574788.1">
    <property type="nucleotide sequence ID" value="XM_024723853.1"/>
</dbReference>
<feature type="chain" id="PRO_5006015043" description="RxLR-like protein" evidence="1">
    <location>
        <begin position="20"/>
        <end position="219"/>
    </location>
</feature>
<feature type="signal peptide" evidence="1">
    <location>
        <begin position="1"/>
        <end position="19"/>
    </location>
</feature>
<organism evidence="2 3">
    <name type="scientific">Plasmopara halstedii</name>
    <name type="common">Downy mildew of sunflower</name>
    <dbReference type="NCBI Taxonomy" id="4781"/>
    <lineage>
        <taxon>Eukaryota</taxon>
        <taxon>Sar</taxon>
        <taxon>Stramenopiles</taxon>
        <taxon>Oomycota</taxon>
        <taxon>Peronosporomycetes</taxon>
        <taxon>Peronosporales</taxon>
        <taxon>Peronosporaceae</taxon>
        <taxon>Plasmopara</taxon>
    </lineage>
</organism>
<evidence type="ECO:0000313" key="2">
    <source>
        <dbReference type="EMBL" id="CEG38419.1"/>
    </source>
</evidence>
<sequence>MLLRFSSMLLLSEVCTCLGLESSNKQDAYKLSNDYSFQPIDHINTKTTASSRSTFQPNDNSEEFTLGLEDRVNEARSFQNTLEKDLEKETELADVIKQLKTEKELMALFDQLKCTHTADELAVKLQELENREGLEARVKTLQRILMNQRNTAWLMEGSPDSFQHFNFHQVHFAENKVFYSWLFHLISYRQKYEPEAFTDKEAVDLLQKNKDLPGLATDF</sequence>
<dbReference type="Proteomes" id="UP000054928">
    <property type="component" value="Unassembled WGS sequence"/>
</dbReference>
<protein>
    <recommendedName>
        <fullName evidence="4">RxLR-like protein</fullName>
    </recommendedName>
</protein>
<dbReference type="AlphaFoldDB" id="A0A0N7L4E1"/>
<proteinExistence type="predicted"/>
<evidence type="ECO:0000313" key="3">
    <source>
        <dbReference type="Proteomes" id="UP000054928"/>
    </source>
</evidence>
<evidence type="ECO:0000256" key="1">
    <source>
        <dbReference type="SAM" id="SignalP"/>
    </source>
</evidence>
<keyword evidence="1" id="KW-0732">Signal</keyword>
<dbReference type="GeneID" id="36403552"/>
<accession>A0A0N7L4E1</accession>